<reference evidence="3" key="5">
    <citation type="submission" date="2015-06" db="UniProtKB">
        <authorList>
            <consortium name="EnsemblFungi"/>
        </authorList>
    </citation>
    <scope>IDENTIFICATION</scope>
    <source>
        <strain evidence="3">ATCC 64411</strain>
    </source>
</reference>
<evidence type="ECO:0000313" key="4">
    <source>
        <dbReference type="Proteomes" id="UP000011715"/>
    </source>
</evidence>
<dbReference type="VEuPathDB" id="FungiDB:MAPG_08289"/>
<dbReference type="EMBL" id="GL876972">
    <property type="protein sequence ID" value="KLU89316.1"/>
    <property type="molecule type" value="Genomic_DNA"/>
</dbReference>
<dbReference type="OMA" id="GSWHVSW"/>
<proteinExistence type="predicted"/>
<feature type="region of interest" description="Disordered" evidence="1">
    <location>
        <begin position="218"/>
        <end position="237"/>
    </location>
</feature>
<name>A0A0C4E6Y9_MAGP6</name>
<reference evidence="2" key="2">
    <citation type="submission" date="2010-05" db="EMBL/GenBank/DDBJ databases">
        <title>The Genome Sequence of Magnaporthe poae strain ATCC 64411.</title>
        <authorList>
            <consortium name="The Broad Institute Genome Sequencing Platform"/>
            <consortium name="Broad Institute Genome Sequencing Center for Infectious Disease"/>
            <person name="Ma L.-J."/>
            <person name="Dead R."/>
            <person name="Young S."/>
            <person name="Zeng Q."/>
            <person name="Koehrsen M."/>
            <person name="Alvarado L."/>
            <person name="Berlin A."/>
            <person name="Chapman S.B."/>
            <person name="Chen Z."/>
            <person name="Freedman E."/>
            <person name="Gellesch M."/>
            <person name="Goldberg J."/>
            <person name="Griggs A."/>
            <person name="Gujja S."/>
            <person name="Heilman E.R."/>
            <person name="Heiman D."/>
            <person name="Hepburn T."/>
            <person name="Howarth C."/>
            <person name="Jen D."/>
            <person name="Larson L."/>
            <person name="Mehta T."/>
            <person name="Neiman D."/>
            <person name="Pearson M."/>
            <person name="Roberts A."/>
            <person name="Saif S."/>
            <person name="Shea T."/>
            <person name="Shenoy N."/>
            <person name="Sisk P."/>
            <person name="Stolte C."/>
            <person name="Sykes S."/>
            <person name="Walk T."/>
            <person name="White J."/>
            <person name="Yandava C."/>
            <person name="Haas B."/>
            <person name="Nusbaum C."/>
            <person name="Birren B."/>
        </authorList>
    </citation>
    <scope>NUCLEOTIDE SEQUENCE</scope>
    <source>
        <strain evidence="2">ATCC 64411</strain>
    </source>
</reference>
<evidence type="ECO:0000313" key="2">
    <source>
        <dbReference type="EMBL" id="KLU89316.1"/>
    </source>
</evidence>
<protein>
    <submittedName>
        <fullName evidence="2 3">Uncharacterized protein</fullName>
    </submittedName>
</protein>
<feature type="region of interest" description="Disordered" evidence="1">
    <location>
        <begin position="1"/>
        <end position="35"/>
    </location>
</feature>
<sequence>MAAPPKPTPSVVTGFPSSQETEKLDVVETPTSPSSGLALSRFEFETGKGNEGTKILMVDWDPSAAVRGSSGGSASAPEGDSSDPAADWEVSWEGKTTVLPIRDSDTSEGGANRRVYFLLPPGAPIPPLVTISKGKGAAALHTKPMPAIFHPGLGVDSRDVGTRGVLHTIWAKKRLSELQAEADREMKANGESVGLEMALQERRWIIEHFGLPVPAVEAASRAPPTSPVSPSQPRSPIVGRLGEKLRGLKLATSPTELAAASQAARHAQISSLSPQAADVAVSSYSMFHGRNAPGAAVENAGVASLDAIVGGRPGAATVGGGPLISSKDADTEEDLFALPMSPRSPEMKRSPFSML</sequence>
<evidence type="ECO:0000313" key="3">
    <source>
        <dbReference type="EnsemblFungi" id="MAPG_08289T0"/>
    </source>
</evidence>
<keyword evidence="4" id="KW-1185">Reference proteome</keyword>
<dbReference type="eggNOG" id="ENOG502SIHY">
    <property type="taxonomic scope" value="Eukaryota"/>
</dbReference>
<dbReference type="EnsemblFungi" id="MAPG_08289T0">
    <property type="protein sequence ID" value="MAPG_08289T0"/>
    <property type="gene ID" value="MAPG_08289"/>
</dbReference>
<reference evidence="2" key="3">
    <citation type="submission" date="2011-03" db="EMBL/GenBank/DDBJ databases">
        <title>Annotation of Magnaporthe poae ATCC 64411.</title>
        <authorList>
            <person name="Ma L.-J."/>
            <person name="Dead R."/>
            <person name="Young S.K."/>
            <person name="Zeng Q."/>
            <person name="Gargeya S."/>
            <person name="Fitzgerald M."/>
            <person name="Haas B."/>
            <person name="Abouelleil A."/>
            <person name="Alvarado L."/>
            <person name="Arachchi H.M."/>
            <person name="Berlin A."/>
            <person name="Brown A."/>
            <person name="Chapman S.B."/>
            <person name="Chen Z."/>
            <person name="Dunbar C."/>
            <person name="Freedman E."/>
            <person name="Gearin G."/>
            <person name="Gellesch M."/>
            <person name="Goldberg J."/>
            <person name="Griggs A."/>
            <person name="Gujja S."/>
            <person name="Heiman D."/>
            <person name="Howarth C."/>
            <person name="Larson L."/>
            <person name="Lui A."/>
            <person name="MacDonald P.J.P."/>
            <person name="Mehta T."/>
            <person name="Montmayeur A."/>
            <person name="Murphy C."/>
            <person name="Neiman D."/>
            <person name="Pearson M."/>
            <person name="Priest M."/>
            <person name="Roberts A."/>
            <person name="Saif S."/>
            <person name="Shea T."/>
            <person name="Shenoy N."/>
            <person name="Sisk P."/>
            <person name="Stolte C."/>
            <person name="Sykes S."/>
            <person name="Yandava C."/>
            <person name="Wortman J."/>
            <person name="Nusbaum C."/>
            <person name="Birren B."/>
        </authorList>
    </citation>
    <scope>NUCLEOTIDE SEQUENCE</scope>
    <source>
        <strain evidence="2">ATCC 64411</strain>
    </source>
</reference>
<organism evidence="3 4">
    <name type="scientific">Magnaporthiopsis poae (strain ATCC 64411 / 73-15)</name>
    <name type="common">Kentucky bluegrass fungus</name>
    <name type="synonym">Magnaporthe poae</name>
    <dbReference type="NCBI Taxonomy" id="644358"/>
    <lineage>
        <taxon>Eukaryota</taxon>
        <taxon>Fungi</taxon>
        <taxon>Dikarya</taxon>
        <taxon>Ascomycota</taxon>
        <taxon>Pezizomycotina</taxon>
        <taxon>Sordariomycetes</taxon>
        <taxon>Sordariomycetidae</taxon>
        <taxon>Magnaporthales</taxon>
        <taxon>Magnaporthaceae</taxon>
        <taxon>Magnaporthiopsis</taxon>
    </lineage>
</organism>
<dbReference type="OrthoDB" id="5344482at2759"/>
<feature type="region of interest" description="Disordered" evidence="1">
    <location>
        <begin position="63"/>
        <end position="87"/>
    </location>
</feature>
<dbReference type="Proteomes" id="UP000011715">
    <property type="component" value="Unassembled WGS sequence"/>
</dbReference>
<evidence type="ECO:0000256" key="1">
    <source>
        <dbReference type="SAM" id="MobiDB-lite"/>
    </source>
</evidence>
<dbReference type="AlphaFoldDB" id="A0A0C4E6Y9"/>
<gene>
    <name evidence="2" type="ORF">MAPG_08289</name>
</gene>
<dbReference type="EMBL" id="ADBL01001998">
    <property type="status" value="NOT_ANNOTATED_CDS"/>
    <property type="molecule type" value="Genomic_DNA"/>
</dbReference>
<reference evidence="4" key="1">
    <citation type="submission" date="2010-05" db="EMBL/GenBank/DDBJ databases">
        <title>The genome sequence of Magnaporthe poae strain ATCC 64411.</title>
        <authorList>
            <person name="Ma L.-J."/>
            <person name="Dead R."/>
            <person name="Young S."/>
            <person name="Zeng Q."/>
            <person name="Koehrsen M."/>
            <person name="Alvarado L."/>
            <person name="Berlin A."/>
            <person name="Chapman S.B."/>
            <person name="Chen Z."/>
            <person name="Freedman E."/>
            <person name="Gellesch M."/>
            <person name="Goldberg J."/>
            <person name="Griggs A."/>
            <person name="Gujja S."/>
            <person name="Heilman E.R."/>
            <person name="Heiman D."/>
            <person name="Hepburn T."/>
            <person name="Howarth C."/>
            <person name="Jen D."/>
            <person name="Larson L."/>
            <person name="Mehta T."/>
            <person name="Neiman D."/>
            <person name="Pearson M."/>
            <person name="Roberts A."/>
            <person name="Saif S."/>
            <person name="Shea T."/>
            <person name="Shenoy N."/>
            <person name="Sisk P."/>
            <person name="Stolte C."/>
            <person name="Sykes S."/>
            <person name="Walk T."/>
            <person name="White J."/>
            <person name="Yandava C."/>
            <person name="Haas B."/>
            <person name="Nusbaum C."/>
            <person name="Birren B."/>
        </authorList>
    </citation>
    <scope>NUCLEOTIDE SEQUENCE [LARGE SCALE GENOMIC DNA]</scope>
    <source>
        <strain evidence="4">ATCC 64411 / 73-15</strain>
    </source>
</reference>
<reference evidence="3" key="4">
    <citation type="journal article" date="2015" name="G3 (Bethesda)">
        <title>Genome sequences of three phytopathogenic species of the Magnaporthaceae family of fungi.</title>
        <authorList>
            <person name="Okagaki L.H."/>
            <person name="Nunes C.C."/>
            <person name="Sailsbery J."/>
            <person name="Clay B."/>
            <person name="Brown D."/>
            <person name="John T."/>
            <person name="Oh Y."/>
            <person name="Young N."/>
            <person name="Fitzgerald M."/>
            <person name="Haas B.J."/>
            <person name="Zeng Q."/>
            <person name="Young S."/>
            <person name="Adiconis X."/>
            <person name="Fan L."/>
            <person name="Levin J.Z."/>
            <person name="Mitchell T.K."/>
            <person name="Okubara P.A."/>
            <person name="Farman M.L."/>
            <person name="Kohn L.M."/>
            <person name="Birren B."/>
            <person name="Ma L.-J."/>
            <person name="Dean R.A."/>
        </authorList>
    </citation>
    <scope>NUCLEOTIDE SEQUENCE</scope>
    <source>
        <strain evidence="3">ATCC 64411 / 73-15</strain>
    </source>
</reference>
<accession>A0A0C4E6Y9</accession>
<dbReference type="STRING" id="644358.A0A0C4E6Y9"/>